<keyword evidence="1" id="KW-0732">Signal</keyword>
<reference evidence="3" key="1">
    <citation type="submission" date="2015-09" db="EMBL/GenBank/DDBJ databases">
        <authorList>
            <person name="Bertelli C."/>
        </authorList>
    </citation>
    <scope>NUCLEOTIDE SEQUENCE [LARGE SCALE GENOMIC DNA]</scope>
    <source>
        <strain evidence="3">KNic</strain>
    </source>
</reference>
<dbReference type="EMBL" id="LN879502">
    <property type="protein sequence ID" value="CUI16885.1"/>
    <property type="molecule type" value="Genomic_DNA"/>
</dbReference>
<keyword evidence="3" id="KW-1185">Reference proteome</keyword>
<protein>
    <submittedName>
        <fullName evidence="2">Hypothetical secreted protein</fullName>
    </submittedName>
</protein>
<dbReference type="InParanoid" id="A0A0U5JG38"/>
<dbReference type="PATRIC" id="fig|389348.3.peg.1416"/>
<sequence length="59" mass="7236">MTLYFRSLYLILCCCSMLHAQESWSNLEHLFNRIEPPERLIKHGHDKPNQEIRKYYQKL</sequence>
<gene>
    <name evidence="2" type="ORF">PNK_1268</name>
</gene>
<proteinExistence type="predicted"/>
<evidence type="ECO:0000256" key="1">
    <source>
        <dbReference type="SAM" id="SignalP"/>
    </source>
</evidence>
<dbReference type="Proteomes" id="UP000069902">
    <property type="component" value="Chromosome cPNK"/>
</dbReference>
<evidence type="ECO:0000313" key="3">
    <source>
        <dbReference type="Proteomes" id="UP000069902"/>
    </source>
</evidence>
<evidence type="ECO:0000313" key="2">
    <source>
        <dbReference type="EMBL" id="CUI16885.1"/>
    </source>
</evidence>
<dbReference type="AlphaFoldDB" id="A0A0U5JG38"/>
<accession>A0A0U5JG38</accession>
<feature type="chain" id="PRO_5006860459" evidence="1">
    <location>
        <begin position="21"/>
        <end position="59"/>
    </location>
</feature>
<dbReference type="KEGG" id="pnl:PNK_1268"/>
<organism evidence="2 3">
    <name type="scientific">Candidatus Protochlamydia naegleriophila</name>
    <dbReference type="NCBI Taxonomy" id="389348"/>
    <lineage>
        <taxon>Bacteria</taxon>
        <taxon>Pseudomonadati</taxon>
        <taxon>Chlamydiota</taxon>
        <taxon>Chlamydiia</taxon>
        <taxon>Parachlamydiales</taxon>
        <taxon>Parachlamydiaceae</taxon>
        <taxon>Candidatus Protochlamydia</taxon>
    </lineage>
</organism>
<feature type="signal peptide" evidence="1">
    <location>
        <begin position="1"/>
        <end position="20"/>
    </location>
</feature>
<name>A0A0U5JG38_9BACT</name>
<dbReference type="RefSeq" id="WP_059061015.1">
    <property type="nucleotide sequence ID" value="NZ_LN879502.1"/>
</dbReference>